<proteinExistence type="inferred from homology"/>
<keyword evidence="15" id="KW-1133">Transmembrane helix</keyword>
<evidence type="ECO:0000256" key="9">
    <source>
        <dbReference type="ARBA" id="ARBA00022692"/>
    </source>
</evidence>
<dbReference type="STRING" id="946122.A0A0C2TTE8"/>
<dbReference type="HOGENOM" id="CLU_041707_1_1_1"/>
<dbReference type="Pfam" id="PF04757">
    <property type="entry name" value="Pex2_Pex12"/>
    <property type="match status" value="1"/>
</dbReference>
<dbReference type="InterPro" id="IPR013083">
    <property type="entry name" value="Znf_RING/FYVE/PHD"/>
</dbReference>
<dbReference type="SUPFAM" id="SSF57850">
    <property type="entry name" value="RING/U-box"/>
    <property type="match status" value="1"/>
</dbReference>
<dbReference type="InterPro" id="IPR001841">
    <property type="entry name" value="Znf_RING"/>
</dbReference>
<evidence type="ECO:0000256" key="13">
    <source>
        <dbReference type="ARBA" id="ARBA00022833"/>
    </source>
</evidence>
<keyword evidence="6" id="KW-0813">Transport</keyword>
<dbReference type="GO" id="GO:0016567">
    <property type="term" value="P:protein ubiquitination"/>
    <property type="evidence" value="ECO:0007669"/>
    <property type="project" value="UniProtKB-ARBA"/>
</dbReference>
<evidence type="ECO:0000256" key="19">
    <source>
        <dbReference type="PROSITE-ProRule" id="PRU00175"/>
    </source>
</evidence>
<name>A0A0C2TTE8_AMAMK</name>
<dbReference type="SMART" id="SM00184">
    <property type="entry name" value="RING"/>
    <property type="match status" value="1"/>
</dbReference>
<evidence type="ECO:0000256" key="5">
    <source>
        <dbReference type="ARBA" id="ARBA00012483"/>
    </source>
</evidence>
<keyword evidence="17" id="KW-0576">Peroxisome</keyword>
<evidence type="ECO:0000256" key="7">
    <source>
        <dbReference type="ARBA" id="ARBA00022593"/>
    </source>
</evidence>
<dbReference type="InParanoid" id="A0A0C2TTE8"/>
<evidence type="ECO:0000256" key="8">
    <source>
        <dbReference type="ARBA" id="ARBA00022679"/>
    </source>
</evidence>
<dbReference type="PROSITE" id="PS00518">
    <property type="entry name" value="ZF_RING_1"/>
    <property type="match status" value="1"/>
</dbReference>
<evidence type="ECO:0000256" key="6">
    <source>
        <dbReference type="ARBA" id="ARBA00022448"/>
    </source>
</evidence>
<evidence type="ECO:0000259" key="20">
    <source>
        <dbReference type="PROSITE" id="PS50089"/>
    </source>
</evidence>
<feature type="domain" description="RING-type" evidence="20">
    <location>
        <begin position="272"/>
        <end position="310"/>
    </location>
</feature>
<evidence type="ECO:0000313" key="21">
    <source>
        <dbReference type="EMBL" id="KIL70574.1"/>
    </source>
</evidence>
<dbReference type="PROSITE" id="PS50089">
    <property type="entry name" value="ZF_RING_2"/>
    <property type="match status" value="1"/>
</dbReference>
<dbReference type="FunCoup" id="A0A0C2TTE8">
    <property type="interactions" value="50"/>
</dbReference>
<keyword evidence="22" id="KW-1185">Reference proteome</keyword>
<keyword evidence="8" id="KW-0808">Transferase</keyword>
<comment type="catalytic activity">
    <reaction evidence="1">
        <text>S-ubiquitinyl-[E2 ubiquitin-conjugating enzyme]-L-cysteine + [acceptor protein]-L-lysine = [E2 ubiquitin-conjugating enzyme]-L-cysteine + N(6)-ubiquitinyl-[acceptor protein]-L-lysine.</text>
        <dbReference type="EC" id="2.3.2.27"/>
    </reaction>
</comment>
<evidence type="ECO:0000256" key="1">
    <source>
        <dbReference type="ARBA" id="ARBA00000900"/>
    </source>
</evidence>
<evidence type="ECO:0000256" key="11">
    <source>
        <dbReference type="ARBA" id="ARBA00022771"/>
    </source>
</evidence>
<dbReference type="Pfam" id="PF13920">
    <property type="entry name" value="zf-C3HC4_3"/>
    <property type="match status" value="1"/>
</dbReference>
<dbReference type="EC" id="2.3.2.27" evidence="5"/>
<protein>
    <recommendedName>
        <fullName evidence="5">RING-type E3 ubiquitin transferase</fullName>
        <ecNumber evidence="5">2.3.2.27</ecNumber>
    </recommendedName>
    <alternativeName>
        <fullName evidence="18">Peroxin-10</fullName>
    </alternativeName>
</protein>
<dbReference type="InterPro" id="IPR017907">
    <property type="entry name" value="Znf_RING_CS"/>
</dbReference>
<evidence type="ECO:0000256" key="15">
    <source>
        <dbReference type="ARBA" id="ARBA00022989"/>
    </source>
</evidence>
<evidence type="ECO:0000256" key="17">
    <source>
        <dbReference type="ARBA" id="ARBA00023140"/>
    </source>
</evidence>
<keyword evidence="14" id="KW-0653">Protein transport</keyword>
<dbReference type="Proteomes" id="UP000054549">
    <property type="component" value="Unassembled WGS sequence"/>
</dbReference>
<dbReference type="CDD" id="cd16527">
    <property type="entry name" value="RING-HC_PEX10"/>
    <property type="match status" value="1"/>
</dbReference>
<evidence type="ECO:0000256" key="4">
    <source>
        <dbReference type="ARBA" id="ARBA00008704"/>
    </source>
</evidence>
<comment type="pathway">
    <text evidence="3">Protein modification; protein ubiquitination.</text>
</comment>
<dbReference type="PANTHER" id="PTHR23350:SF0">
    <property type="entry name" value="PEROXISOME BIOGENESIS FACTOR 10"/>
    <property type="match status" value="1"/>
</dbReference>
<dbReference type="GO" id="GO:0008270">
    <property type="term" value="F:zinc ion binding"/>
    <property type="evidence" value="ECO:0007669"/>
    <property type="project" value="UniProtKB-KW"/>
</dbReference>
<dbReference type="InterPro" id="IPR006845">
    <property type="entry name" value="Pex_N"/>
</dbReference>
<dbReference type="GO" id="GO:0016562">
    <property type="term" value="P:protein import into peroxisome matrix, receptor recycling"/>
    <property type="evidence" value="ECO:0007669"/>
    <property type="project" value="UniProtKB-ARBA"/>
</dbReference>
<dbReference type="Gene3D" id="3.30.40.10">
    <property type="entry name" value="Zinc/RING finger domain, C3HC4 (zinc finger)"/>
    <property type="match status" value="1"/>
</dbReference>
<dbReference type="PANTHER" id="PTHR23350">
    <property type="entry name" value="PEROXISOME ASSEMBLY PROTEIN 10"/>
    <property type="match status" value="1"/>
</dbReference>
<keyword evidence="13" id="KW-0862">Zinc</keyword>
<dbReference type="EMBL" id="KN818223">
    <property type="protein sequence ID" value="KIL70574.1"/>
    <property type="molecule type" value="Genomic_DNA"/>
</dbReference>
<dbReference type="OrthoDB" id="6270329at2759"/>
<dbReference type="GO" id="GO:0061630">
    <property type="term" value="F:ubiquitin protein ligase activity"/>
    <property type="evidence" value="ECO:0007669"/>
    <property type="project" value="UniProtKB-EC"/>
</dbReference>
<dbReference type="AlphaFoldDB" id="A0A0C2TTE8"/>
<evidence type="ECO:0000256" key="12">
    <source>
        <dbReference type="ARBA" id="ARBA00022786"/>
    </source>
</evidence>
<keyword evidence="7" id="KW-0962">Peroxisome biogenesis</keyword>
<keyword evidence="16" id="KW-0472">Membrane</keyword>
<gene>
    <name evidence="21" type="ORF">M378DRAFT_183211</name>
</gene>
<comment type="subcellular location">
    <subcellularLocation>
        <location evidence="2">Peroxisome membrane</location>
        <topology evidence="2">Multi-pass membrane protein</topology>
    </subcellularLocation>
</comment>
<organism evidence="21 22">
    <name type="scientific">Amanita muscaria (strain Koide BX008)</name>
    <dbReference type="NCBI Taxonomy" id="946122"/>
    <lineage>
        <taxon>Eukaryota</taxon>
        <taxon>Fungi</taxon>
        <taxon>Dikarya</taxon>
        <taxon>Basidiomycota</taxon>
        <taxon>Agaricomycotina</taxon>
        <taxon>Agaricomycetes</taxon>
        <taxon>Agaricomycetidae</taxon>
        <taxon>Agaricales</taxon>
        <taxon>Pluteineae</taxon>
        <taxon>Amanitaceae</taxon>
        <taxon>Amanita</taxon>
    </lineage>
</organism>
<sequence length="324" mass="37148">MLSRPAPSFPHAQQAQIIRANQRDVFHISSLKEQSENIFRAFLGTRSLARWDKELDLIVRLIYYGFTIGRATQTLGEEYTNIWQYFHPRRRLPPPTKVRLALVLIPTLLPYVVAKRNHLVQPSTLPQWLVRLVTLLPEALAIAFEINLAVFYLRGTYYDVMKRALRIQYVSPIPENPHIRPPSYSLLGVLIIIRLLHRLITAIRQQIPLDSTSQKSFGETDQQQMFLDDRPVSSLIDHNLSDSEALKSAEDDEGTMLDVAAIPPGARTGRNCTLCLEERTNTCSTECGHLFCWECIFGWGREKAECPLCRQALDLKRLLPIYNL</sequence>
<dbReference type="GO" id="GO:0005778">
    <property type="term" value="C:peroxisomal membrane"/>
    <property type="evidence" value="ECO:0007669"/>
    <property type="project" value="UniProtKB-SubCell"/>
</dbReference>
<comment type="similarity">
    <text evidence="4">Belongs to the pex2/pex10/pex12 family.</text>
</comment>
<evidence type="ECO:0000256" key="2">
    <source>
        <dbReference type="ARBA" id="ARBA00004585"/>
    </source>
</evidence>
<dbReference type="InterPro" id="IPR025654">
    <property type="entry name" value="PEX2/10"/>
</dbReference>
<keyword evidence="9" id="KW-0812">Transmembrane</keyword>
<evidence type="ECO:0000256" key="10">
    <source>
        <dbReference type="ARBA" id="ARBA00022723"/>
    </source>
</evidence>
<evidence type="ECO:0000256" key="3">
    <source>
        <dbReference type="ARBA" id="ARBA00004906"/>
    </source>
</evidence>
<evidence type="ECO:0000256" key="14">
    <source>
        <dbReference type="ARBA" id="ARBA00022927"/>
    </source>
</evidence>
<keyword evidence="10" id="KW-0479">Metal-binding</keyword>
<keyword evidence="12" id="KW-0833">Ubl conjugation pathway</keyword>
<evidence type="ECO:0000256" key="18">
    <source>
        <dbReference type="ARBA" id="ARBA00041230"/>
    </source>
</evidence>
<keyword evidence="11 19" id="KW-0863">Zinc-finger</keyword>
<evidence type="ECO:0000256" key="16">
    <source>
        <dbReference type="ARBA" id="ARBA00023136"/>
    </source>
</evidence>
<accession>A0A0C2TTE8</accession>
<evidence type="ECO:0000313" key="22">
    <source>
        <dbReference type="Proteomes" id="UP000054549"/>
    </source>
</evidence>
<reference evidence="21 22" key="1">
    <citation type="submission" date="2014-04" db="EMBL/GenBank/DDBJ databases">
        <title>Evolutionary Origins and Diversification of the Mycorrhizal Mutualists.</title>
        <authorList>
            <consortium name="DOE Joint Genome Institute"/>
            <consortium name="Mycorrhizal Genomics Consortium"/>
            <person name="Kohler A."/>
            <person name="Kuo A."/>
            <person name="Nagy L.G."/>
            <person name="Floudas D."/>
            <person name="Copeland A."/>
            <person name="Barry K.W."/>
            <person name="Cichocki N."/>
            <person name="Veneault-Fourrey C."/>
            <person name="LaButti K."/>
            <person name="Lindquist E.A."/>
            <person name="Lipzen A."/>
            <person name="Lundell T."/>
            <person name="Morin E."/>
            <person name="Murat C."/>
            <person name="Riley R."/>
            <person name="Ohm R."/>
            <person name="Sun H."/>
            <person name="Tunlid A."/>
            <person name="Henrissat B."/>
            <person name="Grigoriev I.V."/>
            <person name="Hibbett D.S."/>
            <person name="Martin F."/>
        </authorList>
    </citation>
    <scope>NUCLEOTIDE SEQUENCE [LARGE SCALE GENOMIC DNA]</scope>
    <source>
        <strain evidence="21 22">Koide BX008</strain>
    </source>
</reference>